<dbReference type="RefSeq" id="XP_008100747.1">
    <property type="nucleotide sequence ID" value="XM_008102556.1"/>
</dbReference>
<dbReference type="GO" id="GO:0008168">
    <property type="term" value="F:methyltransferase activity"/>
    <property type="evidence" value="ECO:0007669"/>
    <property type="project" value="UniProtKB-KW"/>
</dbReference>
<sequence>MPESGVTQRLRRQDLRLWFELQGSHYEIYVLP</sequence>
<dbReference type="HOGENOM" id="CLU_3392270_0_0_1"/>
<keyword evidence="1" id="KW-0808">Transferase</keyword>
<dbReference type="Proteomes" id="UP000008782">
    <property type="component" value="Unassembled WGS sequence"/>
</dbReference>
<evidence type="ECO:0000313" key="1">
    <source>
        <dbReference type="EMBL" id="EFQ36727.1"/>
    </source>
</evidence>
<dbReference type="AlphaFoldDB" id="E3R0T9"/>
<organism evidence="2">
    <name type="scientific">Colletotrichum graminicola (strain M1.001 / M2 / FGSC 10212)</name>
    <name type="common">Maize anthracnose fungus</name>
    <name type="synonym">Glomerella graminicola</name>
    <dbReference type="NCBI Taxonomy" id="645133"/>
    <lineage>
        <taxon>Eukaryota</taxon>
        <taxon>Fungi</taxon>
        <taxon>Dikarya</taxon>
        <taxon>Ascomycota</taxon>
        <taxon>Pezizomycotina</taxon>
        <taxon>Sordariomycetes</taxon>
        <taxon>Hypocreomycetidae</taxon>
        <taxon>Glomerellales</taxon>
        <taxon>Glomerellaceae</taxon>
        <taxon>Colletotrichum</taxon>
        <taxon>Colletotrichum graminicola species complex</taxon>
    </lineage>
</organism>
<name>E3R0T9_COLGM</name>
<evidence type="ECO:0000313" key="2">
    <source>
        <dbReference type="Proteomes" id="UP000008782"/>
    </source>
</evidence>
<gene>
    <name evidence="1" type="ORF">GLRG_11877</name>
</gene>
<dbReference type="GO" id="GO:0032259">
    <property type="term" value="P:methylation"/>
    <property type="evidence" value="ECO:0007669"/>
    <property type="project" value="UniProtKB-KW"/>
</dbReference>
<dbReference type="GeneID" id="24417240"/>
<accession>E3R0T9</accession>
<protein>
    <submittedName>
        <fullName evidence="1">Methyltransferase FkbM family protein</fullName>
    </submittedName>
</protein>
<keyword evidence="1" id="KW-0489">Methyltransferase</keyword>
<reference evidence="2" key="1">
    <citation type="journal article" date="2012" name="Nat. Genet.">
        <title>Lifestyle transitions in plant pathogenic Colletotrichum fungi deciphered by genome and transcriptome analyses.</title>
        <authorList>
            <person name="O'Connell R.J."/>
            <person name="Thon M.R."/>
            <person name="Hacquard S."/>
            <person name="Amyotte S.G."/>
            <person name="Kleemann J."/>
            <person name="Torres M.F."/>
            <person name="Damm U."/>
            <person name="Buiate E.A."/>
            <person name="Epstein L."/>
            <person name="Alkan N."/>
            <person name="Altmueller J."/>
            <person name="Alvarado-Balderrama L."/>
            <person name="Bauser C.A."/>
            <person name="Becker C."/>
            <person name="Birren B.W."/>
            <person name="Chen Z."/>
            <person name="Choi J."/>
            <person name="Crouch J.A."/>
            <person name="Duvick J.P."/>
            <person name="Farman M.A."/>
            <person name="Gan P."/>
            <person name="Heiman D."/>
            <person name="Henrissat B."/>
            <person name="Howard R.J."/>
            <person name="Kabbage M."/>
            <person name="Koch C."/>
            <person name="Kracher B."/>
            <person name="Kubo Y."/>
            <person name="Law A.D."/>
            <person name="Lebrun M.-H."/>
            <person name="Lee Y.-H."/>
            <person name="Miyara I."/>
            <person name="Moore N."/>
            <person name="Neumann U."/>
            <person name="Nordstroem K."/>
            <person name="Panaccione D.G."/>
            <person name="Panstruga R."/>
            <person name="Place M."/>
            <person name="Proctor R.H."/>
            <person name="Prusky D."/>
            <person name="Rech G."/>
            <person name="Reinhardt R."/>
            <person name="Rollins J.A."/>
            <person name="Rounsley S."/>
            <person name="Schardl C.L."/>
            <person name="Schwartz D.C."/>
            <person name="Shenoy N."/>
            <person name="Shirasu K."/>
            <person name="Sikhakolli U.R."/>
            <person name="Stueber K."/>
            <person name="Sukno S.A."/>
            <person name="Sweigard J.A."/>
            <person name="Takano Y."/>
            <person name="Takahara H."/>
            <person name="Trail F."/>
            <person name="van der Does H.C."/>
            <person name="Voll L.M."/>
            <person name="Will I."/>
            <person name="Young S."/>
            <person name="Zeng Q."/>
            <person name="Zhang J."/>
            <person name="Zhou S."/>
            <person name="Dickman M.B."/>
            <person name="Schulze-Lefert P."/>
            <person name="Ver Loren van Themaat E."/>
            <person name="Ma L.-J."/>
            <person name="Vaillancourt L.J."/>
        </authorList>
    </citation>
    <scope>NUCLEOTIDE SEQUENCE [LARGE SCALE GENOMIC DNA]</scope>
    <source>
        <strain evidence="2">M1.001 / M2 / FGSC 10212</strain>
    </source>
</reference>
<dbReference type="VEuPathDB" id="FungiDB:GLRG_11877"/>
<keyword evidence="2" id="KW-1185">Reference proteome</keyword>
<proteinExistence type="predicted"/>
<dbReference type="EMBL" id="GG697490">
    <property type="protein sequence ID" value="EFQ36727.1"/>
    <property type="molecule type" value="Genomic_DNA"/>
</dbReference>